<reference evidence="3" key="1">
    <citation type="journal article" date="2016" name="Nature">
        <title>Genome evolution in the allotetraploid frog Xenopus laevis.</title>
        <authorList>
            <person name="Session A.M."/>
            <person name="Uno Y."/>
            <person name="Kwon T."/>
            <person name="Chapman J.A."/>
            <person name="Toyoda A."/>
            <person name="Takahashi S."/>
            <person name="Fukui A."/>
            <person name="Hikosaka A."/>
            <person name="Suzuki A."/>
            <person name="Kondo M."/>
            <person name="van Heeringen S.J."/>
            <person name="Quigley I."/>
            <person name="Heinz S."/>
            <person name="Ogino H."/>
            <person name="Ochi H."/>
            <person name="Hellsten U."/>
            <person name="Lyons J.B."/>
            <person name="Simakov O."/>
            <person name="Putnam N."/>
            <person name="Stites J."/>
            <person name="Kuroki Y."/>
            <person name="Tanaka T."/>
            <person name="Michiue T."/>
            <person name="Watanabe M."/>
            <person name="Bogdanovic O."/>
            <person name="Lister R."/>
            <person name="Georgiou G."/>
            <person name="Paranjpe S.S."/>
            <person name="van Kruijsbergen I."/>
            <person name="Shu S."/>
            <person name="Carlson J."/>
            <person name="Kinoshita T."/>
            <person name="Ohta Y."/>
            <person name="Mawaribuchi S."/>
            <person name="Jenkins J."/>
            <person name="Grimwood J."/>
            <person name="Schmutz J."/>
            <person name="Mitros T."/>
            <person name="Mozaffari S.V."/>
            <person name="Suzuki Y."/>
            <person name="Haramoto Y."/>
            <person name="Yamamoto T.S."/>
            <person name="Takagi C."/>
            <person name="Heald R."/>
            <person name="Miller K."/>
            <person name="Haudenschild C."/>
            <person name="Kitzman J."/>
            <person name="Nakayama T."/>
            <person name="Izutsu Y."/>
            <person name="Robert J."/>
            <person name="Fortriede J."/>
            <person name="Burns K."/>
            <person name="Lotay V."/>
            <person name="Karimi K."/>
            <person name="Yasuoka Y."/>
            <person name="Dichmann D.S."/>
            <person name="Flajnik M.F."/>
            <person name="Houston D.W."/>
            <person name="Shendure J."/>
            <person name="DuPasquier L."/>
            <person name="Vize P.D."/>
            <person name="Zorn A.M."/>
            <person name="Ito M."/>
            <person name="Marcotte E.M."/>
            <person name="Wallingford J.B."/>
            <person name="Ito Y."/>
            <person name="Asashima M."/>
            <person name="Ueno N."/>
            <person name="Matsuda Y."/>
            <person name="Veenstra G.J."/>
            <person name="Fujiyama A."/>
            <person name="Harland R.M."/>
            <person name="Taira M."/>
            <person name="Rokhsar D.S."/>
        </authorList>
    </citation>
    <scope>NUCLEOTIDE SEQUENCE [LARGE SCALE GENOMIC DNA]</scope>
    <source>
        <strain evidence="3">J</strain>
    </source>
</reference>
<evidence type="ECO:0000313" key="3">
    <source>
        <dbReference type="Proteomes" id="UP000694892"/>
    </source>
</evidence>
<evidence type="ECO:0000256" key="1">
    <source>
        <dbReference type="SAM" id="Phobius"/>
    </source>
</evidence>
<keyword evidence="1" id="KW-0812">Transmembrane</keyword>
<proteinExistence type="predicted"/>
<keyword evidence="1" id="KW-1133">Transmembrane helix</keyword>
<protein>
    <submittedName>
        <fullName evidence="2">Uncharacterized protein</fullName>
    </submittedName>
</protein>
<dbReference type="AlphaFoldDB" id="A0A974DXV3"/>
<accession>A0A974DXV3</accession>
<feature type="transmembrane region" description="Helical" evidence="1">
    <location>
        <begin position="6"/>
        <end position="38"/>
    </location>
</feature>
<sequence length="67" mass="7769">MIIFFFFFFLCLLKNIVVIMLSTFICLHTIISFLYLALTNAFNPPSLHTWILNATLDTQNQPELTEA</sequence>
<dbReference type="EMBL" id="CM004466">
    <property type="protein sequence ID" value="OCT98991.1"/>
    <property type="molecule type" value="Genomic_DNA"/>
</dbReference>
<organism evidence="2 3">
    <name type="scientific">Xenopus laevis</name>
    <name type="common">African clawed frog</name>
    <dbReference type="NCBI Taxonomy" id="8355"/>
    <lineage>
        <taxon>Eukaryota</taxon>
        <taxon>Metazoa</taxon>
        <taxon>Chordata</taxon>
        <taxon>Craniata</taxon>
        <taxon>Vertebrata</taxon>
        <taxon>Euteleostomi</taxon>
        <taxon>Amphibia</taxon>
        <taxon>Batrachia</taxon>
        <taxon>Anura</taxon>
        <taxon>Pipoidea</taxon>
        <taxon>Pipidae</taxon>
        <taxon>Xenopodinae</taxon>
        <taxon>Xenopus</taxon>
        <taxon>Xenopus</taxon>
    </lineage>
</organism>
<dbReference type="Proteomes" id="UP000694892">
    <property type="component" value="Chromosome 1L"/>
</dbReference>
<keyword evidence="1" id="KW-0472">Membrane</keyword>
<gene>
    <name evidence="2" type="ORF">XELAEV_18004791mg</name>
</gene>
<evidence type="ECO:0000313" key="2">
    <source>
        <dbReference type="EMBL" id="OCT98991.1"/>
    </source>
</evidence>
<name>A0A974DXV3_XENLA</name>